<dbReference type="InterPro" id="IPR000297">
    <property type="entry name" value="PPIase_PpiC"/>
</dbReference>
<dbReference type="SUPFAM" id="SSF109998">
    <property type="entry name" value="Triger factor/SurA peptide-binding domain-like"/>
    <property type="match status" value="1"/>
</dbReference>
<dbReference type="EC" id="5.2.1.8" evidence="2"/>
<dbReference type="InterPro" id="IPR015391">
    <property type="entry name" value="SurA_N"/>
</dbReference>
<reference evidence="9" key="1">
    <citation type="journal article" date="2020" name="mSystems">
        <title>Genome- and Community-Level Interaction Insights into Carbon Utilization and Element Cycling Functions of Hydrothermarchaeota in Hydrothermal Sediment.</title>
        <authorList>
            <person name="Zhou Z."/>
            <person name="Liu Y."/>
            <person name="Xu W."/>
            <person name="Pan J."/>
            <person name="Luo Z.H."/>
            <person name="Li M."/>
        </authorList>
    </citation>
    <scope>NUCLEOTIDE SEQUENCE [LARGE SCALE GENOMIC DNA]</scope>
    <source>
        <strain evidence="9">SpSt-791</strain>
    </source>
</reference>
<evidence type="ECO:0000256" key="5">
    <source>
        <dbReference type="ARBA" id="ARBA00023110"/>
    </source>
</evidence>
<dbReference type="Pfam" id="PF00639">
    <property type="entry name" value="Rotamase"/>
    <property type="match status" value="2"/>
</dbReference>
<evidence type="ECO:0000256" key="2">
    <source>
        <dbReference type="ARBA" id="ARBA00013194"/>
    </source>
</evidence>
<dbReference type="AlphaFoldDB" id="A0A7V5XYU7"/>
<keyword evidence="5 7" id="KW-0697">Rotamase</keyword>
<organism evidence="9">
    <name type="scientific">candidate division WOR-3 bacterium</name>
    <dbReference type="NCBI Taxonomy" id="2052148"/>
    <lineage>
        <taxon>Bacteria</taxon>
        <taxon>Bacteria division WOR-3</taxon>
    </lineage>
</organism>
<dbReference type="InterPro" id="IPR046357">
    <property type="entry name" value="PPIase_dom_sf"/>
</dbReference>
<protein>
    <recommendedName>
        <fullName evidence="2">peptidylprolyl isomerase</fullName>
        <ecNumber evidence="2">5.2.1.8</ecNumber>
    </recommendedName>
</protein>
<gene>
    <name evidence="9" type="ORF">ENV79_00445</name>
</gene>
<evidence type="ECO:0000256" key="3">
    <source>
        <dbReference type="ARBA" id="ARBA00022729"/>
    </source>
</evidence>
<dbReference type="EMBL" id="DTHS01000008">
    <property type="protein sequence ID" value="HHR48105.1"/>
    <property type="molecule type" value="Genomic_DNA"/>
</dbReference>
<comment type="catalytic activity">
    <reaction evidence="1">
        <text>[protein]-peptidylproline (omega=180) = [protein]-peptidylproline (omega=0)</text>
        <dbReference type="Rhea" id="RHEA:16237"/>
        <dbReference type="Rhea" id="RHEA-COMP:10747"/>
        <dbReference type="Rhea" id="RHEA-COMP:10748"/>
        <dbReference type="ChEBI" id="CHEBI:83833"/>
        <dbReference type="ChEBI" id="CHEBI:83834"/>
        <dbReference type="EC" id="5.2.1.8"/>
    </reaction>
</comment>
<accession>A0A7V5XYU7</accession>
<dbReference type="PANTHER" id="PTHR47245:SF1">
    <property type="entry name" value="FOLDASE PROTEIN PRSA"/>
    <property type="match status" value="1"/>
</dbReference>
<dbReference type="SUPFAM" id="SSF54534">
    <property type="entry name" value="FKBP-like"/>
    <property type="match status" value="2"/>
</dbReference>
<evidence type="ECO:0000259" key="8">
    <source>
        <dbReference type="PROSITE" id="PS50198"/>
    </source>
</evidence>
<evidence type="ECO:0000256" key="6">
    <source>
        <dbReference type="ARBA" id="ARBA00023235"/>
    </source>
</evidence>
<dbReference type="InterPro" id="IPR050245">
    <property type="entry name" value="PrsA_foldase"/>
</dbReference>
<evidence type="ECO:0000256" key="1">
    <source>
        <dbReference type="ARBA" id="ARBA00000971"/>
    </source>
</evidence>
<dbReference type="PROSITE" id="PS50198">
    <property type="entry name" value="PPIC_PPIASE_2"/>
    <property type="match status" value="2"/>
</dbReference>
<proteinExistence type="predicted"/>
<dbReference type="Gene3D" id="3.10.50.40">
    <property type="match status" value="2"/>
</dbReference>
<dbReference type="InterPro" id="IPR027304">
    <property type="entry name" value="Trigger_fact/SurA_dom_sf"/>
</dbReference>
<name>A0A7V5XYU7_UNCW3</name>
<evidence type="ECO:0000256" key="7">
    <source>
        <dbReference type="PROSITE-ProRule" id="PRU00278"/>
    </source>
</evidence>
<dbReference type="Pfam" id="PF09312">
    <property type="entry name" value="SurA_N"/>
    <property type="match status" value="1"/>
</dbReference>
<dbReference type="PANTHER" id="PTHR47245">
    <property type="entry name" value="PEPTIDYLPROLYL ISOMERASE"/>
    <property type="match status" value="1"/>
</dbReference>
<feature type="domain" description="PpiC" evidence="8">
    <location>
        <begin position="154"/>
        <end position="254"/>
    </location>
</feature>
<feature type="domain" description="PpiC" evidence="8">
    <location>
        <begin position="257"/>
        <end position="357"/>
    </location>
</feature>
<keyword evidence="4" id="KW-0574">Periplasm</keyword>
<evidence type="ECO:0000256" key="4">
    <source>
        <dbReference type="ARBA" id="ARBA00022764"/>
    </source>
</evidence>
<sequence length="403" mass="47572">MIWSLWFFFALTFPYDYIIAYVDDDIILYSEFQKNYLLIKKSFPTSDTLILKDSLLHNLINTKIITKEAEKETISLKEKELEEVLKERLAKLKENPSFNEQLFEEFKEFFKNNLRQELLIQKLLAKKNLLNITITPLELKNFYEATKDSLAKMPAICELAHIFLPVLPKKEKEEEAQRKITEIYEILLRGGDFEEICKSFSEDKKTKELGGYLGEFFIDSLPEEFRKAIEKLKVNEYSLPFRSQYGYHIVKKLGEDKKKVKIAHILIKVSLSKEDTLETKKLLLKIRERALKGEDFSRLVKEYSYDLETKEKGGYLGEFVIELLSSPFREVCEKLDSGDISEPVLSPEGFHLIKILKKKKERLLSFSEIQDDLRNFLYQKKLKEIIDDYLKKLKENYFIKINS</sequence>
<evidence type="ECO:0000313" key="9">
    <source>
        <dbReference type="EMBL" id="HHR48105.1"/>
    </source>
</evidence>
<comment type="caution">
    <text evidence="9">The sequence shown here is derived from an EMBL/GenBank/DDBJ whole genome shotgun (WGS) entry which is preliminary data.</text>
</comment>
<dbReference type="GO" id="GO:0003755">
    <property type="term" value="F:peptidyl-prolyl cis-trans isomerase activity"/>
    <property type="evidence" value="ECO:0007669"/>
    <property type="project" value="UniProtKB-KW"/>
</dbReference>
<dbReference type="Gene3D" id="1.10.4030.10">
    <property type="entry name" value="Porin chaperone SurA, peptide-binding domain"/>
    <property type="match status" value="1"/>
</dbReference>
<keyword evidence="6 7" id="KW-0413">Isomerase</keyword>
<keyword evidence="3" id="KW-0732">Signal</keyword>